<dbReference type="Proteomes" id="UP000320801">
    <property type="component" value="Unassembled WGS sequence"/>
</dbReference>
<evidence type="ECO:0000256" key="1">
    <source>
        <dbReference type="ARBA" id="ARBA00009054"/>
    </source>
</evidence>
<protein>
    <recommendedName>
        <fullName evidence="3">Protein GrpE</fullName>
    </recommendedName>
    <alternativeName>
        <fullName evidence="3">HSP-70 cofactor</fullName>
    </alternativeName>
</protein>
<dbReference type="GO" id="GO:0051087">
    <property type="term" value="F:protein-folding chaperone binding"/>
    <property type="evidence" value="ECO:0007669"/>
    <property type="project" value="InterPro"/>
</dbReference>
<comment type="subcellular location">
    <subcellularLocation>
        <location evidence="3">Cytoplasm</location>
    </subcellularLocation>
</comment>
<evidence type="ECO:0000313" key="6">
    <source>
        <dbReference type="Proteomes" id="UP000320801"/>
    </source>
</evidence>
<comment type="function">
    <text evidence="3">Participates actively in the response to hyperosmotic and heat shock by preventing the aggregation of stress-denatured proteins, in association with DnaK and GrpE. It is the nucleotide exchange factor for DnaK and may function as a thermosensor. Unfolded proteins bind initially to DnaJ; upon interaction with the DnaJ-bound protein, DnaK hydrolyzes its bound ATP, resulting in the formation of a stable complex. GrpE releases ADP from DnaK; ATP binding to DnaK triggers the release of the substrate protein, thus completing the reaction cycle. Several rounds of ATP-dependent interactions between DnaJ, DnaK and GrpE are required for fully efficient folding.</text>
</comment>
<dbReference type="HAMAP" id="MF_01151">
    <property type="entry name" value="GrpE"/>
    <property type="match status" value="1"/>
</dbReference>
<proteinExistence type="inferred from homology"/>
<gene>
    <name evidence="3 5" type="primary">grpE</name>
    <name evidence="5" type="ORF">E1I18_00560</name>
</gene>
<dbReference type="PANTHER" id="PTHR21237:SF23">
    <property type="entry name" value="GRPE PROTEIN HOMOLOG, MITOCHONDRIAL"/>
    <property type="match status" value="1"/>
</dbReference>
<dbReference type="Pfam" id="PF01025">
    <property type="entry name" value="GrpE"/>
    <property type="match status" value="1"/>
</dbReference>
<dbReference type="SUPFAM" id="SSF51064">
    <property type="entry name" value="Head domain of nucleotide exchange factor GrpE"/>
    <property type="match status" value="1"/>
</dbReference>
<keyword evidence="2 3" id="KW-0143">Chaperone</keyword>
<evidence type="ECO:0000256" key="4">
    <source>
        <dbReference type="SAM" id="Coils"/>
    </source>
</evidence>
<reference evidence="5 6" key="1">
    <citation type="submission" date="2019-03" db="EMBL/GenBank/DDBJ databases">
        <title>Characterization of a novel Mycoplasma cynos real-time PCR assay.</title>
        <authorList>
            <person name="Tallmadge R.L."/>
            <person name="Mitchell P.K."/>
            <person name="Goodman L."/>
        </authorList>
    </citation>
    <scope>NUCLEOTIDE SEQUENCE [LARGE SCALE GENOMIC DNA]</scope>
    <source>
        <strain evidence="5 6">1642</strain>
    </source>
</reference>
<accession>A0A507SXU1</accession>
<dbReference type="InterPro" id="IPR000740">
    <property type="entry name" value="GrpE"/>
</dbReference>
<dbReference type="GO" id="GO:0006457">
    <property type="term" value="P:protein folding"/>
    <property type="evidence" value="ECO:0007669"/>
    <property type="project" value="InterPro"/>
</dbReference>
<dbReference type="InterPro" id="IPR013805">
    <property type="entry name" value="GrpE_CC"/>
</dbReference>
<keyword evidence="3" id="KW-0346">Stress response</keyword>
<keyword evidence="6" id="KW-1185">Reference proteome</keyword>
<keyword evidence="4" id="KW-0175">Coiled coil</keyword>
<comment type="subunit">
    <text evidence="3">Homodimer.</text>
</comment>
<comment type="similarity">
    <text evidence="1 3">Belongs to the GrpE family.</text>
</comment>
<dbReference type="GO" id="GO:0051082">
    <property type="term" value="F:unfolded protein binding"/>
    <property type="evidence" value="ECO:0007669"/>
    <property type="project" value="TreeGrafter"/>
</dbReference>
<dbReference type="SUPFAM" id="SSF58014">
    <property type="entry name" value="Coiled-coil domain of nucleotide exchange factor GrpE"/>
    <property type="match status" value="1"/>
</dbReference>
<organism evidence="5 6">
    <name type="scientific">Mycoplasmopsis mucosicanis</name>
    <dbReference type="NCBI Taxonomy" id="458208"/>
    <lineage>
        <taxon>Bacteria</taxon>
        <taxon>Bacillati</taxon>
        <taxon>Mycoplasmatota</taxon>
        <taxon>Mycoplasmoidales</taxon>
        <taxon>Metamycoplasmataceae</taxon>
        <taxon>Mycoplasmopsis</taxon>
    </lineage>
</organism>
<dbReference type="GO" id="GO:0005737">
    <property type="term" value="C:cytoplasm"/>
    <property type="evidence" value="ECO:0007669"/>
    <property type="project" value="UniProtKB-SubCell"/>
</dbReference>
<dbReference type="EMBL" id="SMDN01000002">
    <property type="protein sequence ID" value="TQC54082.1"/>
    <property type="molecule type" value="Genomic_DNA"/>
</dbReference>
<dbReference type="PANTHER" id="PTHR21237">
    <property type="entry name" value="GRPE PROTEIN"/>
    <property type="match status" value="1"/>
</dbReference>
<feature type="coiled-coil region" evidence="4">
    <location>
        <begin position="98"/>
        <end position="139"/>
    </location>
</feature>
<dbReference type="AlphaFoldDB" id="A0A507SXU1"/>
<comment type="caution">
    <text evidence="5">The sequence shown here is derived from an EMBL/GenBank/DDBJ whole genome shotgun (WGS) entry which is preliminary data.</text>
</comment>
<dbReference type="InterPro" id="IPR009012">
    <property type="entry name" value="GrpE_head"/>
</dbReference>
<dbReference type="GO" id="GO:0042803">
    <property type="term" value="F:protein homodimerization activity"/>
    <property type="evidence" value="ECO:0007669"/>
    <property type="project" value="InterPro"/>
</dbReference>
<dbReference type="Gene3D" id="2.30.22.10">
    <property type="entry name" value="Head domain of nucleotide exchange factor GrpE"/>
    <property type="match status" value="1"/>
</dbReference>
<keyword evidence="3" id="KW-0963">Cytoplasm</keyword>
<evidence type="ECO:0000256" key="2">
    <source>
        <dbReference type="ARBA" id="ARBA00023186"/>
    </source>
</evidence>
<evidence type="ECO:0000256" key="3">
    <source>
        <dbReference type="HAMAP-Rule" id="MF_01151"/>
    </source>
</evidence>
<dbReference type="RefSeq" id="WP_141483664.1">
    <property type="nucleotide sequence ID" value="NZ_SMDN01000002.1"/>
</dbReference>
<dbReference type="OrthoDB" id="9812586at2"/>
<name>A0A507SXU1_9BACT</name>
<dbReference type="GO" id="GO:0000774">
    <property type="term" value="F:adenyl-nucleotide exchange factor activity"/>
    <property type="evidence" value="ECO:0007669"/>
    <property type="project" value="InterPro"/>
</dbReference>
<sequence length="272" mass="31433">MEQDMTKKMKFHAKIDVYKKKKRIKSLSNDFTLIEIGKNRLYKSVQDEIVKKGWVDKYEFEITLSENDSKEFAGSTLRYVIINWDFLHQNFESNVEKIKELEKLNSDASAEFKMLGEKFLALEQINETLKQKVRELSHKIDQNTRITVPEEEIKRIKQYALQKFFEDFSNPYSTFKVAVQSGLNSPESSVKTYVGGFNMVLGMLENVFSSHGLKIVMPQIGTPFDPSTQKALEFVIDDSKDENTIVKVNSEAFLLHDRVIKPALVILSKKSN</sequence>
<evidence type="ECO:0000313" key="5">
    <source>
        <dbReference type="EMBL" id="TQC54082.1"/>
    </source>
</evidence>